<dbReference type="PANTHER" id="PTHR46910">
    <property type="entry name" value="TRANSCRIPTION FACTOR PDR1"/>
    <property type="match status" value="1"/>
</dbReference>
<gene>
    <name evidence="3" type="ORF">EW145_g1941</name>
</gene>
<evidence type="ECO:0000256" key="1">
    <source>
        <dbReference type="ARBA" id="ARBA00023242"/>
    </source>
</evidence>
<feature type="compositionally biased region" description="Basic and acidic residues" evidence="2">
    <location>
        <begin position="54"/>
        <end position="69"/>
    </location>
</feature>
<organism evidence="3 4">
    <name type="scientific">Phellinidium pouzarii</name>
    <dbReference type="NCBI Taxonomy" id="167371"/>
    <lineage>
        <taxon>Eukaryota</taxon>
        <taxon>Fungi</taxon>
        <taxon>Dikarya</taxon>
        <taxon>Basidiomycota</taxon>
        <taxon>Agaricomycotina</taxon>
        <taxon>Agaricomycetes</taxon>
        <taxon>Hymenochaetales</taxon>
        <taxon>Hymenochaetaceae</taxon>
        <taxon>Phellinidium</taxon>
    </lineage>
</organism>
<evidence type="ECO:0008006" key="5">
    <source>
        <dbReference type="Google" id="ProtNLM"/>
    </source>
</evidence>
<reference evidence="3 4" key="1">
    <citation type="submission" date="2019-02" db="EMBL/GenBank/DDBJ databases">
        <title>Genome sequencing of the rare red list fungi Phellinidium pouzarii.</title>
        <authorList>
            <person name="Buettner E."/>
            <person name="Kellner H."/>
        </authorList>
    </citation>
    <scope>NUCLEOTIDE SEQUENCE [LARGE SCALE GENOMIC DNA]</scope>
    <source>
        <strain evidence="3 4">DSM 108285</strain>
    </source>
</reference>
<dbReference type="EMBL" id="SGPK01000060">
    <property type="protein sequence ID" value="THH09528.1"/>
    <property type="molecule type" value="Genomic_DNA"/>
</dbReference>
<evidence type="ECO:0000256" key="2">
    <source>
        <dbReference type="SAM" id="MobiDB-lite"/>
    </source>
</evidence>
<dbReference type="GO" id="GO:0003700">
    <property type="term" value="F:DNA-binding transcription factor activity"/>
    <property type="evidence" value="ECO:0007669"/>
    <property type="project" value="InterPro"/>
</dbReference>
<dbReference type="InterPro" id="IPR050987">
    <property type="entry name" value="AtrR-like"/>
</dbReference>
<protein>
    <recommendedName>
        <fullName evidence="5">Transcription factor domain-containing protein</fullName>
    </recommendedName>
</protein>
<dbReference type="Proteomes" id="UP000308199">
    <property type="component" value="Unassembled WGS sequence"/>
</dbReference>
<sequence>MEIVPSAPTSTRTPATTQQGRFLCPVLDVLDALDALDAAHCTRETAKHRPPHTHAAEPHARTRKDLAATPPSERRLRCLQVGISSFHALHGWLIVVVVGVIIQGAQGQVHPASRSRQVSGQLAPLPQHIVSPATQLGSRIYQHCISKNYPCTLFRHYVQQATSEKKRVTGVSRRPRAPSSANLTGSPSASSSKSPPPGDSPPVTANLHGDQPYGTQYMLSLPYQLPNSRSSPQTATTQLLAYLFSPEGPTDPASYNAASRGRSPAYNEWGDMSKRLESDAFRVEFALDLVEVFFQICHTRLPLLNPTQFRARLKLALAPQPQSPGSAHLASAEKPLHPALLATGAGGQSRLARTLVNRAREVAEAEKVHRIGSVDHVVIALLIEPLQNRFHGFWLTCAIRHLLVLQINHKSVMTNIQDPEARGTMIFAWWMACLADAYHSAYYRRKPQLLKKKCRRDDDDYDIDFYTVDPIPAEIHDAQSVSLSPREQLQFLGYYRAAHALARIARHMSKQLWRPSTESDGIPFDALCNIVSGLNDWREEHLPRVGVPSDFESEWDFVSAVSACASDATYHVMWVILFNAVDDFGVKEFNEAVRMSSLQNVPSNPAIESVKHKILDEALHGALRIAGLTGVLTSNGYLKLDPAVMHFSCLTAGTLLGRLGRPEVTNCIAGLKQYNYAYEEAGEEAIEMERMYAGALAGESDITHMASVVVPQGQHSSPHGQAMAVDAPTPSAYLQNGVSSSHQRHQQHQNTHAVNTPFYI</sequence>
<keyword evidence="1" id="KW-0539">Nucleus</keyword>
<dbReference type="CDD" id="cd12148">
    <property type="entry name" value="fungal_TF_MHR"/>
    <property type="match status" value="1"/>
</dbReference>
<accession>A0A4S4LEI7</accession>
<proteinExistence type="predicted"/>
<evidence type="ECO:0000313" key="3">
    <source>
        <dbReference type="EMBL" id="THH09528.1"/>
    </source>
</evidence>
<dbReference type="AlphaFoldDB" id="A0A4S4LEI7"/>
<name>A0A4S4LEI7_9AGAM</name>
<keyword evidence="4" id="KW-1185">Reference proteome</keyword>
<feature type="region of interest" description="Disordered" evidence="2">
    <location>
        <begin position="43"/>
        <end position="69"/>
    </location>
</feature>
<evidence type="ECO:0000313" key="4">
    <source>
        <dbReference type="Proteomes" id="UP000308199"/>
    </source>
</evidence>
<dbReference type="PANTHER" id="PTHR46910:SF38">
    <property type="entry name" value="ZN(2)-C6 FUNGAL-TYPE DOMAIN-CONTAINING PROTEIN"/>
    <property type="match status" value="1"/>
</dbReference>
<dbReference type="OrthoDB" id="2534600at2759"/>
<comment type="caution">
    <text evidence="3">The sequence shown here is derived from an EMBL/GenBank/DDBJ whole genome shotgun (WGS) entry which is preliminary data.</text>
</comment>
<feature type="region of interest" description="Disordered" evidence="2">
    <location>
        <begin position="164"/>
        <end position="211"/>
    </location>
</feature>